<dbReference type="GO" id="GO:0075523">
    <property type="term" value="P:viral translational frameshifting"/>
    <property type="evidence" value="ECO:0007669"/>
    <property type="project" value="UniProtKB-KW"/>
</dbReference>
<evidence type="ECO:0000256" key="2">
    <source>
        <dbReference type="ARBA" id="ARBA00008796"/>
    </source>
</evidence>
<dbReference type="GO" id="GO:0045732">
    <property type="term" value="P:positive regulation of protein catabolic process"/>
    <property type="evidence" value="ECO:0007669"/>
    <property type="project" value="TreeGrafter"/>
</dbReference>
<dbReference type="GO" id="GO:0008073">
    <property type="term" value="F:ornithine decarboxylase inhibitor activity"/>
    <property type="evidence" value="ECO:0007669"/>
    <property type="project" value="InterPro"/>
</dbReference>
<evidence type="ECO:0000256" key="4">
    <source>
        <dbReference type="ARBA" id="ARBA00017712"/>
    </source>
</evidence>
<dbReference type="GO" id="GO:0005737">
    <property type="term" value="C:cytoplasm"/>
    <property type="evidence" value="ECO:0007669"/>
    <property type="project" value="TreeGrafter"/>
</dbReference>
<keyword evidence="6" id="KW-0732">Signal</keyword>
<dbReference type="Pfam" id="PF02100">
    <property type="entry name" value="ODC_AZ"/>
    <property type="match status" value="1"/>
</dbReference>
<accession>A0A397GDC5</accession>
<dbReference type="InterPro" id="IPR002993">
    <property type="entry name" value="ODC_AZ"/>
</dbReference>
<evidence type="ECO:0000256" key="3">
    <source>
        <dbReference type="ARBA" id="ARBA00011486"/>
    </source>
</evidence>
<evidence type="ECO:0000313" key="7">
    <source>
        <dbReference type="EMBL" id="RHZ49025.1"/>
    </source>
</evidence>
<dbReference type="PANTHER" id="PTHR10279:SF10">
    <property type="entry name" value="ORNITHINE DECARBOXYLASE ANTIZYME"/>
    <property type="match status" value="1"/>
</dbReference>
<dbReference type="Proteomes" id="UP000266861">
    <property type="component" value="Unassembled WGS sequence"/>
</dbReference>
<evidence type="ECO:0000313" key="8">
    <source>
        <dbReference type="Proteomes" id="UP000266861"/>
    </source>
</evidence>
<feature type="chain" id="PRO_5017367409" description="Ornithine decarboxylase antizyme" evidence="6">
    <location>
        <begin position="20"/>
        <end position="203"/>
    </location>
</feature>
<keyword evidence="8" id="KW-1185">Reference proteome</keyword>
<dbReference type="OrthoDB" id="5959761at2759"/>
<dbReference type="EMBL" id="PQFF01000457">
    <property type="protein sequence ID" value="RHZ49025.1"/>
    <property type="molecule type" value="Genomic_DNA"/>
</dbReference>
<protein>
    <recommendedName>
        <fullName evidence="4">Ornithine decarboxylase antizyme</fullName>
    </recommendedName>
</protein>
<keyword evidence="5" id="KW-0688">Ribosomal frameshifting</keyword>
<evidence type="ECO:0000256" key="1">
    <source>
        <dbReference type="ARBA" id="ARBA00002307"/>
    </source>
</evidence>
<evidence type="ECO:0000256" key="5">
    <source>
        <dbReference type="ARBA" id="ARBA00022758"/>
    </source>
</evidence>
<name>A0A397GDC5_9GLOM</name>
<dbReference type="SUPFAM" id="SSF55729">
    <property type="entry name" value="Acyl-CoA N-acyltransferases (Nat)"/>
    <property type="match status" value="1"/>
</dbReference>
<dbReference type="InterPro" id="IPR016181">
    <property type="entry name" value="Acyl_CoA_acyltransferase"/>
</dbReference>
<sequence length="203" mass="22646">MINSFWLLYLILLKRESISIILLWVGRPGGVPDMTPEFFIYPEEQGFLTCDGGGITVLGSQIKGSGDKIKNKSNKPPSFMDEFFNGTPPPPPTTKSDVEVDSNVIIIAAHYPRKLKFEGFVKNGILFLKGNNLNLTEELKDSIVPALELAEELKCNSLVVCLEKKNSHLCTLIRAFLYIGFELVLPGTFKNDSNEYLLVGMEM</sequence>
<reference evidence="7 8" key="1">
    <citation type="submission" date="2018-08" db="EMBL/GenBank/DDBJ databases">
        <title>Genome and evolution of the arbuscular mycorrhizal fungus Diversispora epigaea (formerly Glomus versiforme) and its bacterial endosymbionts.</title>
        <authorList>
            <person name="Sun X."/>
            <person name="Fei Z."/>
            <person name="Harrison M."/>
        </authorList>
    </citation>
    <scope>NUCLEOTIDE SEQUENCE [LARGE SCALE GENOMIC DNA]</scope>
    <source>
        <strain evidence="7 8">IT104</strain>
    </source>
</reference>
<comment type="similarity">
    <text evidence="2">Belongs to the ODC antizyme family.</text>
</comment>
<dbReference type="InterPro" id="IPR038581">
    <property type="entry name" value="ODC_AZ_sf"/>
</dbReference>
<feature type="signal peptide" evidence="6">
    <location>
        <begin position="1"/>
        <end position="19"/>
    </location>
</feature>
<gene>
    <name evidence="7" type="ORF">Glove_535g48</name>
</gene>
<dbReference type="STRING" id="1348612.A0A397GDC5"/>
<comment type="function">
    <text evidence="1">Ornithine decarboxylase (ODC) antizyme protein that negatively regulates ODC activity and intracellular polyamine biosynthesis in response to increased intracellular polyamine levels. Binds to ODC monomers, inhibiting the assembly of the functional ODC homodimer, and targets the monomers for ubiquitin-independent proteolytic destruction by the 26S proteasome.</text>
</comment>
<comment type="subunit">
    <text evidence="3">Interacts with ODC and thereby sterically blocks ODC homodimerization.</text>
</comment>
<proteinExistence type="inferred from homology"/>
<dbReference type="PANTHER" id="PTHR10279">
    <property type="entry name" value="ORNITHINE DECARBOXYLASE ANTIZYME"/>
    <property type="match status" value="1"/>
</dbReference>
<comment type="caution">
    <text evidence="7">The sequence shown here is derived from an EMBL/GenBank/DDBJ whole genome shotgun (WGS) entry which is preliminary data.</text>
</comment>
<dbReference type="AlphaFoldDB" id="A0A397GDC5"/>
<evidence type="ECO:0000256" key="6">
    <source>
        <dbReference type="SAM" id="SignalP"/>
    </source>
</evidence>
<organism evidence="7 8">
    <name type="scientific">Diversispora epigaea</name>
    <dbReference type="NCBI Taxonomy" id="1348612"/>
    <lineage>
        <taxon>Eukaryota</taxon>
        <taxon>Fungi</taxon>
        <taxon>Fungi incertae sedis</taxon>
        <taxon>Mucoromycota</taxon>
        <taxon>Glomeromycotina</taxon>
        <taxon>Glomeromycetes</taxon>
        <taxon>Diversisporales</taxon>
        <taxon>Diversisporaceae</taxon>
        <taxon>Diversispora</taxon>
    </lineage>
</organism>
<dbReference type="GO" id="GO:0005634">
    <property type="term" value="C:nucleus"/>
    <property type="evidence" value="ECO:0007669"/>
    <property type="project" value="TreeGrafter"/>
</dbReference>
<dbReference type="Gene3D" id="3.40.630.60">
    <property type="match status" value="1"/>
</dbReference>